<dbReference type="Gene3D" id="3.40.50.410">
    <property type="entry name" value="von Willebrand factor, type A domain"/>
    <property type="match status" value="1"/>
</dbReference>
<dbReference type="OrthoDB" id="687104at2759"/>
<comment type="caution">
    <text evidence="2">The sequence shown here is derived from an EMBL/GenBank/DDBJ whole genome shotgun (WGS) entry which is preliminary data.</text>
</comment>
<gene>
    <name evidence="2" type="ORF">NCGR_LOCUS47725</name>
</gene>
<dbReference type="SUPFAM" id="SSF53300">
    <property type="entry name" value="vWA-like"/>
    <property type="match status" value="1"/>
</dbReference>
<accession>A0A811R0M6</accession>
<evidence type="ECO:0000313" key="2">
    <source>
        <dbReference type="EMBL" id="CAD6264420.1"/>
    </source>
</evidence>
<keyword evidence="3" id="KW-1185">Reference proteome</keyword>
<protein>
    <recommendedName>
        <fullName evidence="1">VWFA domain-containing protein</fullName>
    </recommendedName>
</protein>
<organism evidence="2 3">
    <name type="scientific">Miscanthus lutarioriparius</name>
    <dbReference type="NCBI Taxonomy" id="422564"/>
    <lineage>
        <taxon>Eukaryota</taxon>
        <taxon>Viridiplantae</taxon>
        <taxon>Streptophyta</taxon>
        <taxon>Embryophyta</taxon>
        <taxon>Tracheophyta</taxon>
        <taxon>Spermatophyta</taxon>
        <taxon>Magnoliopsida</taxon>
        <taxon>Liliopsida</taxon>
        <taxon>Poales</taxon>
        <taxon>Poaceae</taxon>
        <taxon>PACMAD clade</taxon>
        <taxon>Panicoideae</taxon>
        <taxon>Andropogonodae</taxon>
        <taxon>Andropogoneae</taxon>
        <taxon>Saccharinae</taxon>
        <taxon>Miscanthus</taxon>
    </lineage>
</organism>
<feature type="domain" description="VWFA" evidence="1">
    <location>
        <begin position="52"/>
        <end position="154"/>
    </location>
</feature>
<reference evidence="2" key="1">
    <citation type="submission" date="2020-10" db="EMBL/GenBank/DDBJ databases">
        <authorList>
            <person name="Han B."/>
            <person name="Lu T."/>
            <person name="Zhao Q."/>
            <person name="Huang X."/>
            <person name="Zhao Y."/>
        </authorList>
    </citation>
    <scope>NUCLEOTIDE SEQUENCE</scope>
</reference>
<dbReference type="Pfam" id="PF13519">
    <property type="entry name" value="VWA_2"/>
    <property type="match status" value="1"/>
</dbReference>
<evidence type="ECO:0000313" key="3">
    <source>
        <dbReference type="Proteomes" id="UP000604825"/>
    </source>
</evidence>
<dbReference type="AlphaFoldDB" id="A0A811R0M6"/>
<dbReference type="InterPro" id="IPR051266">
    <property type="entry name" value="CLCR"/>
</dbReference>
<dbReference type="PROSITE" id="PS50234">
    <property type="entry name" value="VWFA"/>
    <property type="match status" value="1"/>
</dbReference>
<dbReference type="PANTHER" id="PTHR10579:SF122">
    <property type="entry name" value="VWFA DOMAIN-CONTAINING PROTEIN"/>
    <property type="match status" value="1"/>
</dbReference>
<dbReference type="EMBL" id="CAJGYO010000012">
    <property type="protein sequence ID" value="CAD6264420.1"/>
    <property type="molecule type" value="Genomic_DNA"/>
</dbReference>
<evidence type="ECO:0000259" key="1">
    <source>
        <dbReference type="PROSITE" id="PS50234"/>
    </source>
</evidence>
<dbReference type="InterPro" id="IPR036465">
    <property type="entry name" value="vWFA_dom_sf"/>
</dbReference>
<dbReference type="Proteomes" id="UP000604825">
    <property type="component" value="Unassembled WGS sequence"/>
</dbReference>
<name>A0A811R0M6_9POAL</name>
<proteinExistence type="predicted"/>
<dbReference type="PANTHER" id="PTHR10579">
    <property type="entry name" value="CALCIUM-ACTIVATED CHLORIDE CHANNEL REGULATOR"/>
    <property type="match status" value="1"/>
</dbReference>
<sequence length="154" mass="16815">MAAQSKPSALQLSTFTKVMSIPREKSYTDLPVTVRVKAPAEMTTLHERVPVDVVAVLDVSGSMAWDYGNGTTMENQRLERVKEAMAKAIQTLGGGARNRLAVVPFRDVVKDVTPLTEMDKEGQQKVKNVVDALKPGGQADYFMPLKIAAKVNLN</sequence>
<dbReference type="InterPro" id="IPR002035">
    <property type="entry name" value="VWF_A"/>
</dbReference>